<gene>
    <name evidence="7" type="ORF">BDP27DRAFT_1295020</name>
</gene>
<dbReference type="GO" id="GO:1901605">
    <property type="term" value="P:alpha-amino acid metabolic process"/>
    <property type="evidence" value="ECO:0007669"/>
    <property type="project" value="TreeGrafter"/>
</dbReference>
<evidence type="ECO:0000256" key="3">
    <source>
        <dbReference type="ARBA" id="ARBA00022576"/>
    </source>
</evidence>
<accession>A0A9P5PMI1</accession>
<dbReference type="GO" id="GO:0030170">
    <property type="term" value="F:pyridoxal phosphate binding"/>
    <property type="evidence" value="ECO:0007669"/>
    <property type="project" value="InterPro"/>
</dbReference>
<dbReference type="AlphaFoldDB" id="A0A9P5PMI1"/>
<comment type="caution">
    <text evidence="7">The sequence shown here is derived from an EMBL/GenBank/DDBJ whole genome shotgun (WGS) entry which is preliminary data.</text>
</comment>
<dbReference type="Gene3D" id="3.40.640.10">
    <property type="entry name" value="Type I PLP-dependent aspartate aminotransferase-like (Major domain)"/>
    <property type="match status" value="1"/>
</dbReference>
<dbReference type="GO" id="GO:0008483">
    <property type="term" value="F:transaminase activity"/>
    <property type="evidence" value="ECO:0007669"/>
    <property type="project" value="UniProtKB-KW"/>
</dbReference>
<dbReference type="Pfam" id="PF00155">
    <property type="entry name" value="Aminotran_1_2"/>
    <property type="match status" value="1"/>
</dbReference>
<evidence type="ECO:0000256" key="2">
    <source>
        <dbReference type="ARBA" id="ARBA00007441"/>
    </source>
</evidence>
<sequence length="519" mass="58770">MSTLTPAIDLSHHINQATQLRVPSPLKAIFKHMKTPGMISLASGLPHPSTFPFESLHVKVCAPDAKGIPGEKYTSTSSTTISVPKYPCVENEQNTLSIALQYSDATGSARLTSFMYDFTKRVMKPGYSDWQVLLHSGSTDGWSKVVSLMCEKDEYILVEEHTFSSAQAFWAPICKAAPVAIDHEGLIPEDLEDVLEHWDEKHPGSKRPHLLYTVPVGQNPTGATMGLERKKQIYDICVKHDVIICEDEPYYFLQFPRYVLPFQRCLPQPARYISEEEFVGSLVPTFLSLDYQGRVIRLETFSKTLGPGNRLGYFVCNPVFAERLLRATEVTTQTASGWSQAIVEQLIVSHWGHEGFLRWLMGLGDVYTTRRDWMCDLLSETFDLVSTGNSDELLAISKDSGKDGQKTPFFTFSPPRSGMFVYIKLHLEHTSSFKALKTEGEEDAENMWAQMFWESLIEEKVLLVPGDYYAPYIGRGQRVKPKPGVAFFRLAFCYESKEEMKLGIQRMGRVFAKYWDSEL</sequence>
<dbReference type="InterPro" id="IPR015421">
    <property type="entry name" value="PyrdxlP-dep_Trfase_major"/>
</dbReference>
<evidence type="ECO:0000256" key="4">
    <source>
        <dbReference type="ARBA" id="ARBA00022679"/>
    </source>
</evidence>
<dbReference type="SUPFAM" id="SSF53383">
    <property type="entry name" value="PLP-dependent transferases"/>
    <property type="match status" value="1"/>
</dbReference>
<keyword evidence="4 7" id="KW-0808">Transferase</keyword>
<dbReference type="PANTHER" id="PTHR42790">
    <property type="entry name" value="AMINOTRANSFERASE"/>
    <property type="match status" value="1"/>
</dbReference>
<evidence type="ECO:0000259" key="6">
    <source>
        <dbReference type="Pfam" id="PF00155"/>
    </source>
</evidence>
<dbReference type="PANTHER" id="PTHR42790:SF1">
    <property type="entry name" value="AROMATIC AMINO ACID AMINOTRANSFERASE, HYPOTHETICAL (EUROFUNG)"/>
    <property type="match status" value="1"/>
</dbReference>
<comment type="cofactor">
    <cofactor evidence="1">
        <name>pyridoxal 5'-phosphate</name>
        <dbReference type="ChEBI" id="CHEBI:597326"/>
    </cofactor>
</comment>
<evidence type="ECO:0000313" key="8">
    <source>
        <dbReference type="Proteomes" id="UP000772434"/>
    </source>
</evidence>
<dbReference type="OrthoDB" id="691673at2759"/>
<comment type="similarity">
    <text evidence="2">Belongs to the class-I pyridoxal-phosphate-dependent aminotransferase family.</text>
</comment>
<protein>
    <submittedName>
        <fullName evidence="7">PLP-dependent transferase</fullName>
    </submittedName>
</protein>
<reference evidence="7" key="1">
    <citation type="submission" date="2020-11" db="EMBL/GenBank/DDBJ databases">
        <authorList>
            <consortium name="DOE Joint Genome Institute"/>
            <person name="Ahrendt S."/>
            <person name="Riley R."/>
            <person name="Andreopoulos W."/>
            <person name="Labutti K."/>
            <person name="Pangilinan J."/>
            <person name="Ruiz-Duenas F.J."/>
            <person name="Barrasa J.M."/>
            <person name="Sanchez-Garcia M."/>
            <person name="Camarero S."/>
            <person name="Miyauchi S."/>
            <person name="Serrano A."/>
            <person name="Linde D."/>
            <person name="Babiker R."/>
            <person name="Drula E."/>
            <person name="Ayuso-Fernandez I."/>
            <person name="Pacheco R."/>
            <person name="Padilla G."/>
            <person name="Ferreira P."/>
            <person name="Barriuso J."/>
            <person name="Kellner H."/>
            <person name="Castanera R."/>
            <person name="Alfaro M."/>
            <person name="Ramirez L."/>
            <person name="Pisabarro A.G."/>
            <person name="Kuo A."/>
            <person name="Tritt A."/>
            <person name="Lipzen A."/>
            <person name="He G."/>
            <person name="Yan M."/>
            <person name="Ng V."/>
            <person name="Cullen D."/>
            <person name="Martin F."/>
            <person name="Rosso M.-N."/>
            <person name="Henrissat B."/>
            <person name="Hibbett D."/>
            <person name="Martinez A.T."/>
            <person name="Grigoriev I.V."/>
        </authorList>
    </citation>
    <scope>NUCLEOTIDE SEQUENCE</scope>
    <source>
        <strain evidence="7">AH 40177</strain>
    </source>
</reference>
<keyword evidence="8" id="KW-1185">Reference proteome</keyword>
<feature type="domain" description="Aminotransferase class I/classII large" evidence="6">
    <location>
        <begin position="100"/>
        <end position="470"/>
    </location>
</feature>
<dbReference type="CDD" id="cd00609">
    <property type="entry name" value="AAT_like"/>
    <property type="match status" value="1"/>
</dbReference>
<evidence type="ECO:0000256" key="5">
    <source>
        <dbReference type="ARBA" id="ARBA00022898"/>
    </source>
</evidence>
<dbReference type="EMBL" id="JADNRY010000059">
    <property type="protein sequence ID" value="KAF9068624.1"/>
    <property type="molecule type" value="Genomic_DNA"/>
</dbReference>
<proteinExistence type="inferred from homology"/>
<organism evidence="7 8">
    <name type="scientific">Rhodocollybia butyracea</name>
    <dbReference type="NCBI Taxonomy" id="206335"/>
    <lineage>
        <taxon>Eukaryota</taxon>
        <taxon>Fungi</taxon>
        <taxon>Dikarya</taxon>
        <taxon>Basidiomycota</taxon>
        <taxon>Agaricomycotina</taxon>
        <taxon>Agaricomycetes</taxon>
        <taxon>Agaricomycetidae</taxon>
        <taxon>Agaricales</taxon>
        <taxon>Marasmiineae</taxon>
        <taxon>Omphalotaceae</taxon>
        <taxon>Rhodocollybia</taxon>
    </lineage>
</organism>
<keyword evidence="5" id="KW-0663">Pyridoxal phosphate</keyword>
<evidence type="ECO:0000313" key="7">
    <source>
        <dbReference type="EMBL" id="KAF9068624.1"/>
    </source>
</evidence>
<name>A0A9P5PMI1_9AGAR</name>
<dbReference type="Proteomes" id="UP000772434">
    <property type="component" value="Unassembled WGS sequence"/>
</dbReference>
<dbReference type="InterPro" id="IPR050859">
    <property type="entry name" value="Class-I_PLP-dep_aminotransf"/>
</dbReference>
<evidence type="ECO:0000256" key="1">
    <source>
        <dbReference type="ARBA" id="ARBA00001933"/>
    </source>
</evidence>
<keyword evidence="3" id="KW-0032">Aminotransferase</keyword>
<dbReference type="InterPro" id="IPR015424">
    <property type="entry name" value="PyrdxlP-dep_Trfase"/>
</dbReference>
<dbReference type="InterPro" id="IPR004839">
    <property type="entry name" value="Aminotransferase_I/II_large"/>
</dbReference>